<dbReference type="RefSeq" id="WP_053602156.1">
    <property type="nucleotide sequence ID" value="NZ_CP012600.1"/>
</dbReference>
<organism evidence="2 3">
    <name type="scientific">Bacillus gobiensis</name>
    <dbReference type="NCBI Taxonomy" id="1441095"/>
    <lineage>
        <taxon>Bacteria</taxon>
        <taxon>Bacillati</taxon>
        <taxon>Bacillota</taxon>
        <taxon>Bacilli</taxon>
        <taxon>Bacillales</taxon>
        <taxon>Bacillaceae</taxon>
        <taxon>Bacillus</taxon>
    </lineage>
</organism>
<feature type="transmembrane region" description="Helical" evidence="1">
    <location>
        <begin position="37"/>
        <end position="59"/>
    </location>
</feature>
<proteinExistence type="predicted"/>
<evidence type="ECO:0000313" key="2">
    <source>
        <dbReference type="EMBL" id="ALC80427.1"/>
    </source>
</evidence>
<dbReference type="AlphaFoldDB" id="A0A0M5J9I9"/>
<gene>
    <name evidence="2" type="ORF">AM592_01630</name>
</gene>
<protein>
    <submittedName>
        <fullName evidence="2">Uncharacterized protein</fullName>
    </submittedName>
</protein>
<evidence type="ECO:0000256" key="1">
    <source>
        <dbReference type="SAM" id="Phobius"/>
    </source>
</evidence>
<keyword evidence="1" id="KW-0472">Membrane</keyword>
<reference evidence="2 3" key="2">
    <citation type="journal article" date="2016" name="Int. J. Syst. Evol. Microbiol.">
        <title>Bacillus gobiensis sp. nov., isolated from a soil sample.</title>
        <authorList>
            <person name="Liu B."/>
            <person name="Liu G.H."/>
            <person name="Cetin S."/>
            <person name="Schumann P."/>
            <person name="Pan Z.Z."/>
            <person name="Chen Q.Q."/>
        </authorList>
    </citation>
    <scope>NUCLEOTIDE SEQUENCE [LARGE SCALE GENOMIC DNA]</scope>
    <source>
        <strain evidence="2 3">FJAT-4402</strain>
    </source>
</reference>
<dbReference type="PATRIC" id="fig|1441095.3.peg.342"/>
<dbReference type="STRING" id="1441095.AM592_01630"/>
<reference evidence="3" key="1">
    <citation type="submission" date="2015-08" db="EMBL/GenBank/DDBJ databases">
        <title>Genome sequencing project for genomic taxonomy and phylogenomics of Bacillus-like bacteria.</title>
        <authorList>
            <person name="Liu B."/>
            <person name="Wang J."/>
            <person name="Zhu Y."/>
            <person name="Liu G."/>
            <person name="Chen Q."/>
            <person name="Chen Z."/>
            <person name="Lan J."/>
            <person name="Che J."/>
            <person name="Ge C."/>
            <person name="Shi H."/>
            <person name="Pan Z."/>
            <person name="Liu X."/>
        </authorList>
    </citation>
    <scope>NUCLEOTIDE SEQUENCE [LARGE SCALE GENOMIC DNA]</scope>
    <source>
        <strain evidence="3">FJAT-4402</strain>
    </source>
</reference>
<accession>A0A0M5J9I9</accession>
<keyword evidence="1" id="KW-0812">Transmembrane</keyword>
<sequence length="60" mass="6242">MSKKYKVPAEYVVALAERNKDLVVTNDVVMAKREKTLTAACAGAGAVALLAVLILPGLVG</sequence>
<dbReference type="EMBL" id="CP012600">
    <property type="protein sequence ID" value="ALC80427.1"/>
    <property type="molecule type" value="Genomic_DNA"/>
</dbReference>
<keyword evidence="3" id="KW-1185">Reference proteome</keyword>
<name>A0A0M5J9I9_9BACI</name>
<keyword evidence="1" id="KW-1133">Transmembrane helix</keyword>
<evidence type="ECO:0000313" key="3">
    <source>
        <dbReference type="Proteomes" id="UP000067625"/>
    </source>
</evidence>
<dbReference type="Proteomes" id="UP000067625">
    <property type="component" value="Chromosome"/>
</dbReference>